<comment type="domain">
    <text evidence="5">Consists of an N-terminal FAD-binding domain with a Rossman fold and a C-terminal substrate-binding domain.</text>
</comment>
<feature type="binding site" evidence="5">
    <location>
        <position position="103"/>
    </location>
    <ligand>
        <name>FAD</name>
        <dbReference type="ChEBI" id="CHEBI:57692"/>
    </ligand>
</feature>
<keyword evidence="1 5" id="KW-0285">Flavoprotein</keyword>
<keyword evidence="5" id="KW-0547">Nucleotide-binding</keyword>
<dbReference type="EC" id="1.14.13.-" evidence="5"/>
<proteinExistence type="inferred from homology"/>
<evidence type="ECO:0000259" key="6">
    <source>
        <dbReference type="Pfam" id="PF01494"/>
    </source>
</evidence>
<evidence type="ECO:0000256" key="2">
    <source>
        <dbReference type="ARBA" id="ARBA00022827"/>
    </source>
</evidence>
<comment type="similarity">
    <text evidence="5">Belongs to the aromatic-ring hydroxylase family. TetX subfamily.</text>
</comment>
<evidence type="ECO:0000256" key="3">
    <source>
        <dbReference type="ARBA" id="ARBA00023002"/>
    </source>
</evidence>
<feature type="binding site" evidence="5">
    <location>
        <position position="47"/>
    </location>
    <ligand>
        <name>FAD</name>
        <dbReference type="ChEBI" id="CHEBI:57692"/>
    </ligand>
</feature>
<dbReference type="STRING" id="35752.SAMN05421541_1203"/>
<organism evidence="7 8">
    <name type="scientific">Actinoplanes philippinensis</name>
    <dbReference type="NCBI Taxonomy" id="35752"/>
    <lineage>
        <taxon>Bacteria</taxon>
        <taxon>Bacillati</taxon>
        <taxon>Actinomycetota</taxon>
        <taxon>Actinomycetes</taxon>
        <taxon>Micromonosporales</taxon>
        <taxon>Micromonosporaceae</taxon>
        <taxon>Actinoplanes</taxon>
    </lineage>
</organism>
<dbReference type="GO" id="GO:0071949">
    <property type="term" value="F:FAD binding"/>
    <property type="evidence" value="ECO:0007669"/>
    <property type="project" value="InterPro"/>
</dbReference>
<keyword evidence="5" id="KW-0521">NADP</keyword>
<reference evidence="7 8" key="1">
    <citation type="submission" date="2016-10" db="EMBL/GenBank/DDBJ databases">
        <authorList>
            <person name="de Groot N.N."/>
        </authorList>
    </citation>
    <scope>NUCLEOTIDE SEQUENCE [LARGE SCALE GENOMIC DNA]</scope>
    <source>
        <strain evidence="7 8">DSM 43019</strain>
    </source>
</reference>
<evidence type="ECO:0000256" key="5">
    <source>
        <dbReference type="HAMAP-Rule" id="MF_00845"/>
    </source>
</evidence>
<dbReference type="Proteomes" id="UP000199645">
    <property type="component" value="Unassembled WGS sequence"/>
</dbReference>
<feature type="domain" description="FAD-binding" evidence="6">
    <location>
        <begin position="3"/>
        <end position="324"/>
    </location>
</feature>
<dbReference type="GO" id="GO:0046677">
    <property type="term" value="P:response to antibiotic"/>
    <property type="evidence" value="ECO:0007669"/>
    <property type="project" value="InterPro"/>
</dbReference>
<keyword evidence="8" id="KW-1185">Reference proteome</keyword>
<accession>A0A1I2L6B0</accession>
<keyword evidence="2 5" id="KW-0274">FAD</keyword>
<dbReference type="InterPro" id="IPR036188">
    <property type="entry name" value="FAD/NAD-bd_sf"/>
</dbReference>
<feature type="binding site" evidence="5">
    <location>
        <position position="40"/>
    </location>
    <ligand>
        <name>NADPH</name>
        <dbReference type="ChEBI" id="CHEBI:57783"/>
    </ligand>
</feature>
<dbReference type="InterPro" id="IPR002938">
    <property type="entry name" value="FAD-bd"/>
</dbReference>
<keyword evidence="4 5" id="KW-0503">Monooxygenase</keyword>
<comment type="function">
    <text evidence="5">An FAD-requiring monooxygenase active on some tetracycline antibiotic derivatives, which leads to their inactivation. Hydroxylates carbon 11a of tetracycline and some analogs.</text>
</comment>
<evidence type="ECO:0000313" key="7">
    <source>
        <dbReference type="EMBL" id="SFF74020.1"/>
    </source>
</evidence>
<dbReference type="PANTHER" id="PTHR46972">
    <property type="entry name" value="MONOOXYGENASE ASQM-RELATED"/>
    <property type="match status" value="1"/>
</dbReference>
<comment type="subunit">
    <text evidence="5">Monomer.</text>
</comment>
<protein>
    <recommendedName>
        <fullName evidence="5">Flavin-dependent monooxygenase</fullName>
    </recommendedName>
    <alternativeName>
        <fullName evidence="5">TetX monooxygenase</fullName>
        <shortName evidence="5">TetX</shortName>
        <ecNumber evidence="5">1.14.13.-</ecNumber>
    </alternativeName>
</protein>
<evidence type="ECO:0000256" key="1">
    <source>
        <dbReference type="ARBA" id="ARBA00022630"/>
    </source>
</evidence>
<dbReference type="GO" id="GO:0004497">
    <property type="term" value="F:monooxygenase activity"/>
    <property type="evidence" value="ECO:0007669"/>
    <property type="project" value="UniProtKB-UniRule"/>
</dbReference>
<feature type="binding site" evidence="5">
    <location>
        <position position="295"/>
    </location>
    <ligand>
        <name>FAD</name>
        <dbReference type="ChEBI" id="CHEBI:57692"/>
    </ligand>
</feature>
<evidence type="ECO:0000256" key="4">
    <source>
        <dbReference type="ARBA" id="ARBA00023033"/>
    </source>
</evidence>
<dbReference type="OrthoDB" id="3217377at2"/>
<comment type="subcellular location">
    <subcellularLocation>
        <location evidence="5">Cytoplasm</location>
    </subcellularLocation>
</comment>
<dbReference type="EMBL" id="FONV01000020">
    <property type="protein sequence ID" value="SFF74020.1"/>
    <property type="molecule type" value="Genomic_DNA"/>
</dbReference>
<gene>
    <name evidence="7" type="ORF">SAMN05421541_1203</name>
</gene>
<comment type="cofactor">
    <cofactor evidence="5">
        <name>FAD</name>
        <dbReference type="ChEBI" id="CHEBI:57692"/>
    </cofactor>
</comment>
<sequence>MITPVTVIGAGLGGLTLARVLHRHGIPVTVHEADPSPGARTQGGQLDLHEHNGQRALEIAGLTSEYRAIIHRGAGAQRVLDRHAAVLAELPDDGSMTRPEALRGDIRRILLESLPEGTVRWGRKLRSVTALGGGRHELTFADGATLVSELLVGADGAWSKVRPLLSAHTPRYAGMSYIDTYLHDVGARHPAAAELVGPGAMYALVPGRGFLAHREPGDVIHTYVVLDHPPAWFAGLDFTDAVTTRKRIAAEFDGWAPGLVSLIADSDTDPVLRSIHRLPDDHRWDRVPGVTLLGDAAHVTLPGGEGANIAMLDGAELGEALAAGPGSIEKALAAYERRMFSRSAEEARAARETIDLIFGDGAPHGLAALFAGAA</sequence>
<dbReference type="PANTHER" id="PTHR46972:SF1">
    <property type="entry name" value="FAD DEPENDENT OXIDOREDUCTASE DOMAIN-CONTAINING PROTEIN"/>
    <property type="match status" value="1"/>
</dbReference>
<dbReference type="HAMAP" id="MF_00845">
    <property type="entry name" value="TetX_monooxygenase"/>
    <property type="match status" value="1"/>
</dbReference>
<evidence type="ECO:0000313" key="8">
    <source>
        <dbReference type="Proteomes" id="UP000199645"/>
    </source>
</evidence>
<comment type="catalytic activity">
    <reaction evidence="5">
        <text>a tetracycline + NADPH + O2 + H(+) = an 11a-hydroxytetracycline + NADP(+) + H2O</text>
        <dbReference type="Rhea" id="RHEA:61444"/>
        <dbReference type="ChEBI" id="CHEBI:15377"/>
        <dbReference type="ChEBI" id="CHEBI:15378"/>
        <dbReference type="ChEBI" id="CHEBI:15379"/>
        <dbReference type="ChEBI" id="CHEBI:57783"/>
        <dbReference type="ChEBI" id="CHEBI:58349"/>
        <dbReference type="ChEBI" id="CHEBI:144644"/>
        <dbReference type="ChEBI" id="CHEBI:144645"/>
    </reaction>
</comment>
<dbReference type="GO" id="GO:0005737">
    <property type="term" value="C:cytoplasm"/>
    <property type="evidence" value="ECO:0007669"/>
    <property type="project" value="UniProtKB-SubCell"/>
</dbReference>
<name>A0A1I2L6B0_9ACTN</name>
<dbReference type="Pfam" id="PF01494">
    <property type="entry name" value="FAD_binding_3"/>
    <property type="match status" value="1"/>
</dbReference>
<keyword evidence="5" id="KW-0963">Cytoplasm</keyword>
<keyword evidence="3 5" id="KW-0560">Oxidoreductase</keyword>
<dbReference type="PRINTS" id="PR00420">
    <property type="entry name" value="RNGMNOXGNASE"/>
</dbReference>
<dbReference type="SUPFAM" id="SSF51905">
    <property type="entry name" value="FAD/NAD(P)-binding domain"/>
    <property type="match status" value="1"/>
</dbReference>
<dbReference type="InterPro" id="IPR043683">
    <property type="entry name" value="TetX_monooxygenase"/>
</dbReference>
<dbReference type="Gene3D" id="3.50.50.60">
    <property type="entry name" value="FAD/NAD(P)-binding domain"/>
    <property type="match status" value="1"/>
</dbReference>
<dbReference type="RefSeq" id="WP_093621154.1">
    <property type="nucleotide sequence ID" value="NZ_BOMT01000095.1"/>
</dbReference>
<dbReference type="AlphaFoldDB" id="A0A1I2L6B0"/>